<keyword evidence="4" id="KW-0805">Transcription regulation</keyword>
<keyword evidence="7" id="KW-0539">Nucleus</keyword>
<dbReference type="SUPFAM" id="SSF57701">
    <property type="entry name" value="Zn2/Cys6 DNA-binding domain"/>
    <property type="match status" value="1"/>
</dbReference>
<evidence type="ECO:0000256" key="3">
    <source>
        <dbReference type="ARBA" id="ARBA00022833"/>
    </source>
</evidence>
<sequence>MESTPGAPAATGHTKQYVFVDEYNRHKRLKVMRACDGCRKRKIRCDGALQNGPWPCGACQRLKLKCVPPTLDPDDEQQASHTTGPGQISFQATSFSSTPIQPKTAPPLTQKHQEWQTGINLPAQPSGTPQALDGQMYAPQYYTPQHLPSYADGDYLAGLGQYQQRIQSTFLRSHTEGSQGGTEASGSSGGDPKEVDATVKELSTQMGELSIDINSSLPFIANERKTLAETPAVEEVEVLLPASVGTDTTVRIPPEMMLDEDRAADYFGYFFSFIYPYVPVINRSHFYEQWRSARHSISPLLLEGIFACVARYLDKPIEVRRWLALAARHEESFKDVPRLSTIQAMILLTKAREFVPKRGYYYRSWMAVKYMTTMACDLGLDEHYENHRGLNRCKLSKSDCLVRTRIWHTLFNLEILVGAPQARTDFAVDIDTLDFAEPTPSLEVDAFELSTSRRFTYLAQCFRNIKVTNNLWQGLKKIKDDWALDPAFVRHNEDLFVWVRGLPPDIQITYPGDGGAPYIGGDHFVTYIHVYHHLVVIMHYRPQLQAMLEKRDPNFKDPLEVCLKSAAYMCRLQEALVRDFGLHGLQFMQRGINFSIYCVLTCMMLHLAAITSPDPALNADARMYFTRHMRVLEQCIINASPEMQVQINALQEAFSNDTSKPFELKPTLGLRSPSVEHQSTPPEIRAVPSSSSMQSTATWASMQGGDTSKTISPASEYVQPFDHVAVTGQQGLAYPSRSFQTSPQDQYAHSFQNVTSTSASQTGYGLEPVISNDQQPTPVWDPSQIFQQWNSAFGAPQPPPAATPVTNPVTYPTSAPQMSQQNSPVSQQSMYAPQQMSGNPGQLVPEPVISAMPVVSPAMWQDAFTTAYVSGHGNKRFRQEDPYNQYSKRRG</sequence>
<evidence type="ECO:0000256" key="5">
    <source>
        <dbReference type="ARBA" id="ARBA00023125"/>
    </source>
</evidence>
<dbReference type="GO" id="GO:0005634">
    <property type="term" value="C:nucleus"/>
    <property type="evidence" value="ECO:0007669"/>
    <property type="project" value="UniProtKB-SubCell"/>
</dbReference>
<dbReference type="PANTHER" id="PTHR31313">
    <property type="entry name" value="TY1 ENHANCER ACTIVATOR"/>
    <property type="match status" value="1"/>
</dbReference>
<dbReference type="Proteomes" id="UP000799436">
    <property type="component" value="Unassembled WGS sequence"/>
</dbReference>
<protein>
    <recommendedName>
        <fullName evidence="9">Zn(2)-C6 fungal-type domain-containing protein</fullName>
    </recommendedName>
</protein>
<evidence type="ECO:0000256" key="8">
    <source>
        <dbReference type="SAM" id="MobiDB-lite"/>
    </source>
</evidence>
<dbReference type="InterPro" id="IPR036864">
    <property type="entry name" value="Zn2-C6_fun-type_DNA-bd_sf"/>
</dbReference>
<dbReference type="PROSITE" id="PS00463">
    <property type="entry name" value="ZN2_CY6_FUNGAL_1"/>
    <property type="match status" value="1"/>
</dbReference>
<dbReference type="AlphaFoldDB" id="A0A6G1LHQ4"/>
<dbReference type="GO" id="GO:0000981">
    <property type="term" value="F:DNA-binding transcription factor activity, RNA polymerase II-specific"/>
    <property type="evidence" value="ECO:0007669"/>
    <property type="project" value="InterPro"/>
</dbReference>
<keyword evidence="11" id="KW-1185">Reference proteome</keyword>
<evidence type="ECO:0000256" key="2">
    <source>
        <dbReference type="ARBA" id="ARBA00022723"/>
    </source>
</evidence>
<evidence type="ECO:0000259" key="9">
    <source>
        <dbReference type="PROSITE" id="PS50048"/>
    </source>
</evidence>
<accession>A0A6G1LHQ4</accession>
<dbReference type="EMBL" id="ML995816">
    <property type="protein sequence ID" value="KAF2772102.1"/>
    <property type="molecule type" value="Genomic_DNA"/>
</dbReference>
<dbReference type="GO" id="GO:0008270">
    <property type="term" value="F:zinc ion binding"/>
    <property type="evidence" value="ECO:0007669"/>
    <property type="project" value="InterPro"/>
</dbReference>
<evidence type="ECO:0000256" key="7">
    <source>
        <dbReference type="ARBA" id="ARBA00023242"/>
    </source>
</evidence>
<keyword evidence="6" id="KW-0804">Transcription</keyword>
<dbReference type="CDD" id="cd12148">
    <property type="entry name" value="fungal_TF_MHR"/>
    <property type="match status" value="1"/>
</dbReference>
<evidence type="ECO:0000313" key="10">
    <source>
        <dbReference type="EMBL" id="KAF2772102.1"/>
    </source>
</evidence>
<gene>
    <name evidence="10" type="ORF">EJ03DRAFT_213114</name>
</gene>
<dbReference type="PANTHER" id="PTHR31313:SF79">
    <property type="entry name" value="C6 FINGER DOMAIN-CONTAINING PROTEIN"/>
    <property type="match status" value="1"/>
</dbReference>
<dbReference type="CDD" id="cd00067">
    <property type="entry name" value="GAL4"/>
    <property type="match status" value="1"/>
</dbReference>
<feature type="domain" description="Zn(2)-C6 fungal-type" evidence="9">
    <location>
        <begin position="34"/>
        <end position="67"/>
    </location>
</feature>
<comment type="subcellular location">
    <subcellularLocation>
        <location evidence="1">Nucleus</location>
    </subcellularLocation>
</comment>
<proteinExistence type="predicted"/>
<dbReference type="PROSITE" id="PS50048">
    <property type="entry name" value="ZN2_CY6_FUNGAL_2"/>
    <property type="match status" value="1"/>
</dbReference>
<evidence type="ECO:0000256" key="1">
    <source>
        <dbReference type="ARBA" id="ARBA00004123"/>
    </source>
</evidence>
<dbReference type="GO" id="GO:0003677">
    <property type="term" value="F:DNA binding"/>
    <property type="evidence" value="ECO:0007669"/>
    <property type="project" value="UniProtKB-KW"/>
</dbReference>
<feature type="region of interest" description="Disordered" evidence="8">
    <location>
        <begin position="70"/>
        <end position="92"/>
    </location>
</feature>
<name>A0A6G1LHQ4_9PEZI</name>
<feature type="compositionally biased region" description="Polar residues" evidence="8">
    <location>
        <begin position="79"/>
        <end position="92"/>
    </location>
</feature>
<feature type="region of interest" description="Disordered" evidence="8">
    <location>
        <begin position="173"/>
        <end position="195"/>
    </location>
</feature>
<evidence type="ECO:0000256" key="4">
    <source>
        <dbReference type="ARBA" id="ARBA00023015"/>
    </source>
</evidence>
<evidence type="ECO:0000256" key="6">
    <source>
        <dbReference type="ARBA" id="ARBA00023163"/>
    </source>
</evidence>
<dbReference type="InterPro" id="IPR051615">
    <property type="entry name" value="Transcr_Regulatory_Elem"/>
</dbReference>
<evidence type="ECO:0000313" key="11">
    <source>
        <dbReference type="Proteomes" id="UP000799436"/>
    </source>
</evidence>
<dbReference type="InterPro" id="IPR001138">
    <property type="entry name" value="Zn2Cys6_DnaBD"/>
</dbReference>
<keyword evidence="3" id="KW-0862">Zinc</keyword>
<feature type="region of interest" description="Disordered" evidence="8">
    <location>
        <begin position="671"/>
        <end position="693"/>
    </location>
</feature>
<dbReference type="Gene3D" id="4.10.240.10">
    <property type="entry name" value="Zn(2)-C6 fungal-type DNA-binding domain"/>
    <property type="match status" value="1"/>
</dbReference>
<dbReference type="OrthoDB" id="2283631at2759"/>
<organism evidence="10 11">
    <name type="scientific">Teratosphaeria nubilosa</name>
    <dbReference type="NCBI Taxonomy" id="161662"/>
    <lineage>
        <taxon>Eukaryota</taxon>
        <taxon>Fungi</taxon>
        <taxon>Dikarya</taxon>
        <taxon>Ascomycota</taxon>
        <taxon>Pezizomycotina</taxon>
        <taxon>Dothideomycetes</taxon>
        <taxon>Dothideomycetidae</taxon>
        <taxon>Mycosphaerellales</taxon>
        <taxon>Teratosphaeriaceae</taxon>
        <taxon>Teratosphaeria</taxon>
    </lineage>
</organism>
<dbReference type="Pfam" id="PF00172">
    <property type="entry name" value="Zn_clus"/>
    <property type="match status" value="1"/>
</dbReference>
<keyword evidence="5" id="KW-0238">DNA-binding</keyword>
<dbReference type="SMART" id="SM00066">
    <property type="entry name" value="GAL4"/>
    <property type="match status" value="1"/>
</dbReference>
<reference evidence="10" key="1">
    <citation type="journal article" date="2020" name="Stud. Mycol.">
        <title>101 Dothideomycetes genomes: a test case for predicting lifestyles and emergence of pathogens.</title>
        <authorList>
            <person name="Haridas S."/>
            <person name="Albert R."/>
            <person name="Binder M."/>
            <person name="Bloem J."/>
            <person name="Labutti K."/>
            <person name="Salamov A."/>
            <person name="Andreopoulos B."/>
            <person name="Baker S."/>
            <person name="Barry K."/>
            <person name="Bills G."/>
            <person name="Bluhm B."/>
            <person name="Cannon C."/>
            <person name="Castanera R."/>
            <person name="Culley D."/>
            <person name="Daum C."/>
            <person name="Ezra D."/>
            <person name="Gonzalez J."/>
            <person name="Henrissat B."/>
            <person name="Kuo A."/>
            <person name="Liang C."/>
            <person name="Lipzen A."/>
            <person name="Lutzoni F."/>
            <person name="Magnuson J."/>
            <person name="Mondo S."/>
            <person name="Nolan M."/>
            <person name="Ohm R."/>
            <person name="Pangilinan J."/>
            <person name="Park H.-J."/>
            <person name="Ramirez L."/>
            <person name="Alfaro M."/>
            <person name="Sun H."/>
            <person name="Tritt A."/>
            <person name="Yoshinaga Y."/>
            <person name="Zwiers L.-H."/>
            <person name="Turgeon B."/>
            <person name="Goodwin S."/>
            <person name="Spatafora J."/>
            <person name="Crous P."/>
            <person name="Grigoriev I."/>
        </authorList>
    </citation>
    <scope>NUCLEOTIDE SEQUENCE</scope>
    <source>
        <strain evidence="10">CBS 116005</strain>
    </source>
</reference>
<keyword evidence="2" id="KW-0479">Metal-binding</keyword>